<dbReference type="GeneID" id="108561114"/>
<protein>
    <submittedName>
        <fullName evidence="3">Glutathione S-transferase 4-like</fullName>
    </submittedName>
</protein>
<dbReference type="Proteomes" id="UP000695000">
    <property type="component" value="Unplaced"/>
</dbReference>
<dbReference type="Gene3D" id="1.20.1050.10">
    <property type="match status" value="1"/>
</dbReference>
<dbReference type="SUPFAM" id="SSF47616">
    <property type="entry name" value="GST C-terminal domain-like"/>
    <property type="match status" value="1"/>
</dbReference>
<dbReference type="PROSITE" id="PS50405">
    <property type="entry name" value="GST_CTER"/>
    <property type="match status" value="1"/>
</dbReference>
<dbReference type="InterPro" id="IPR004046">
    <property type="entry name" value="GST_C"/>
</dbReference>
<keyword evidence="2" id="KW-1185">Reference proteome</keyword>
<evidence type="ECO:0000313" key="2">
    <source>
        <dbReference type="Proteomes" id="UP000695000"/>
    </source>
</evidence>
<gene>
    <name evidence="3" type="primary">LOC108561114</name>
</gene>
<sequence length="116" mass="13432">MAPIFFDYQRTPMSLKKTKMALDVFSTYLERAGTKYVAADNVTIADYQMITATMCLEAINFDLTPWPLVCKWYSTFKQENPDLWAIVVEGMKEIADFEKNPPDLSHMVHPIHPIRK</sequence>
<dbReference type="InterPro" id="IPR010987">
    <property type="entry name" value="Glutathione-S-Trfase_C-like"/>
</dbReference>
<dbReference type="Pfam" id="PF00043">
    <property type="entry name" value="GST_C"/>
    <property type="match status" value="1"/>
</dbReference>
<organism evidence="2 3">
    <name type="scientific">Nicrophorus vespilloides</name>
    <name type="common">Boreal carrion beetle</name>
    <dbReference type="NCBI Taxonomy" id="110193"/>
    <lineage>
        <taxon>Eukaryota</taxon>
        <taxon>Metazoa</taxon>
        <taxon>Ecdysozoa</taxon>
        <taxon>Arthropoda</taxon>
        <taxon>Hexapoda</taxon>
        <taxon>Insecta</taxon>
        <taxon>Pterygota</taxon>
        <taxon>Neoptera</taxon>
        <taxon>Endopterygota</taxon>
        <taxon>Coleoptera</taxon>
        <taxon>Polyphaga</taxon>
        <taxon>Staphyliniformia</taxon>
        <taxon>Silphidae</taxon>
        <taxon>Nicrophorinae</taxon>
        <taxon>Nicrophorus</taxon>
    </lineage>
</organism>
<dbReference type="PANTHER" id="PTHR43969:SF7">
    <property type="entry name" value="GST-CONTAINING FLYWCH ZINC-FINGER PROTEIN"/>
    <property type="match status" value="1"/>
</dbReference>
<proteinExistence type="predicted"/>
<feature type="domain" description="GST C-terminal" evidence="1">
    <location>
        <begin position="1"/>
        <end position="103"/>
    </location>
</feature>
<reference evidence="3" key="1">
    <citation type="submission" date="2025-08" db="UniProtKB">
        <authorList>
            <consortium name="RefSeq"/>
        </authorList>
    </citation>
    <scope>IDENTIFICATION</scope>
    <source>
        <tissue evidence="3">Whole Larva</tissue>
    </source>
</reference>
<evidence type="ECO:0000313" key="3">
    <source>
        <dbReference type="RefSeq" id="XP_017774400.1"/>
    </source>
</evidence>
<name>A0ABM1MIK0_NICVS</name>
<evidence type="ECO:0000259" key="1">
    <source>
        <dbReference type="PROSITE" id="PS50405"/>
    </source>
</evidence>
<dbReference type="InterPro" id="IPR036282">
    <property type="entry name" value="Glutathione-S-Trfase_C_sf"/>
</dbReference>
<feature type="non-terminal residue" evidence="3">
    <location>
        <position position="1"/>
    </location>
</feature>
<dbReference type="RefSeq" id="XP_017774400.1">
    <property type="nucleotide sequence ID" value="XM_017918911.1"/>
</dbReference>
<accession>A0ABM1MIK0</accession>
<dbReference type="PANTHER" id="PTHR43969">
    <property type="entry name" value="GLUTATHIONE S TRANSFERASE D10, ISOFORM A-RELATED"/>
    <property type="match status" value="1"/>
</dbReference>